<dbReference type="SMART" id="SM00665">
    <property type="entry name" value="B561"/>
    <property type="match status" value="1"/>
</dbReference>
<evidence type="ECO:0000259" key="10">
    <source>
        <dbReference type="PROSITE" id="PS50939"/>
    </source>
</evidence>
<feature type="domain" description="Cytochrome b561" evidence="10">
    <location>
        <begin position="208"/>
        <end position="418"/>
    </location>
</feature>
<accession>A0A9P6W5Y4</accession>
<feature type="transmembrane region" description="Helical" evidence="8">
    <location>
        <begin position="403"/>
        <end position="424"/>
    </location>
</feature>
<dbReference type="OrthoDB" id="19261at2759"/>
<keyword evidence="5 8" id="KW-1133">Transmembrane helix</keyword>
<feature type="compositionally biased region" description="Basic and acidic residues" evidence="7">
    <location>
        <begin position="432"/>
        <end position="445"/>
    </location>
</feature>
<dbReference type="InterPro" id="IPR006593">
    <property type="entry name" value="Cyt_b561/ferric_Rdtase_TM"/>
</dbReference>
<evidence type="ECO:0000256" key="7">
    <source>
        <dbReference type="SAM" id="MobiDB-lite"/>
    </source>
</evidence>
<organism evidence="11 12">
    <name type="scientific">Rhodotorula mucilaginosa</name>
    <name type="common">Yeast</name>
    <name type="synonym">Rhodotorula rubra</name>
    <dbReference type="NCBI Taxonomy" id="5537"/>
    <lineage>
        <taxon>Eukaryota</taxon>
        <taxon>Fungi</taxon>
        <taxon>Dikarya</taxon>
        <taxon>Basidiomycota</taxon>
        <taxon>Pucciniomycotina</taxon>
        <taxon>Microbotryomycetes</taxon>
        <taxon>Sporidiobolales</taxon>
        <taxon>Sporidiobolaceae</taxon>
        <taxon>Rhodotorula</taxon>
    </lineage>
</organism>
<dbReference type="EMBL" id="PUHQ01000008">
    <property type="protein sequence ID" value="KAG0665593.1"/>
    <property type="molecule type" value="Genomic_DNA"/>
</dbReference>
<dbReference type="SUPFAM" id="SSF49344">
    <property type="entry name" value="CBD9-like"/>
    <property type="match status" value="1"/>
</dbReference>
<protein>
    <recommendedName>
        <fullName evidence="10">Cytochrome b561 domain-containing protein</fullName>
    </recommendedName>
</protein>
<feature type="chain" id="PRO_5040456906" description="Cytochrome b561 domain-containing protein" evidence="9">
    <location>
        <begin position="23"/>
        <end position="462"/>
    </location>
</feature>
<keyword evidence="12" id="KW-1185">Reference proteome</keyword>
<keyword evidence="4" id="KW-0249">Electron transport</keyword>
<keyword evidence="3 8" id="KW-0812">Transmembrane</keyword>
<sequence>MLMFSLGTLLSLLLAWAQLAHALSADQIQQVFGSEPIRGATKRLPRFNLSVVTNSSHALFVLNSSTPVASIGWLGTGTGGFMGGADYIIAWPDVSGSSANWTLSHRVPGHSSHDMPQLASSAAGTDTQSYYQLVPSLSTMDASSPYGAVAFLRVLDPASGYPSKSGVQTSLASDQTQMIYASGSENPGSSSEAASFAQHDQPKGSISLNLTMPVVLSALVAGAAGPNDSDAGSSGGGANRNILIAHAVLGSLAFLILTPAAILIARFGRDRISWFPPHCVLNLLSVILVIVTFALGTYARGNGWSTTHERLGLAVFILVLLQATLGLIGHRTQRTQLTSSRPSFNPYAPSARRRSFPFVRLSHVLLGLVTLGLGYWQIETGLSDDGEWNTMAENGKVPKSVQVIFWILLGVEVAAYVLAWLWHITARVKKGPLRDASGRSGRASDENTLMDELTPAAQPKYL</sequence>
<dbReference type="Gene3D" id="1.20.120.1770">
    <property type="match status" value="1"/>
</dbReference>
<dbReference type="GO" id="GO:0016020">
    <property type="term" value="C:membrane"/>
    <property type="evidence" value="ECO:0007669"/>
    <property type="project" value="UniProtKB-SubCell"/>
</dbReference>
<gene>
    <name evidence="11" type="ORF">C6P46_006376</name>
</gene>
<dbReference type="AlphaFoldDB" id="A0A9P6W5Y4"/>
<evidence type="ECO:0000256" key="8">
    <source>
        <dbReference type="SAM" id="Phobius"/>
    </source>
</evidence>
<reference evidence="11 12" key="1">
    <citation type="submission" date="2020-11" db="EMBL/GenBank/DDBJ databases">
        <title>Kefir isolates.</title>
        <authorList>
            <person name="Marcisauskas S."/>
            <person name="Kim Y."/>
            <person name="Blasche S."/>
        </authorList>
    </citation>
    <scope>NUCLEOTIDE SEQUENCE [LARGE SCALE GENOMIC DNA]</scope>
    <source>
        <strain evidence="11 12">KR</strain>
    </source>
</reference>
<dbReference type="Proteomes" id="UP000777482">
    <property type="component" value="Unassembled WGS sequence"/>
</dbReference>
<keyword evidence="6 8" id="KW-0472">Membrane</keyword>
<dbReference type="PANTHER" id="PTHR47797">
    <property type="entry name" value="DEHYDROGENASE, PUTATIVE (AFU_ORTHOLOGUE AFUA_8G05805)-RELATED"/>
    <property type="match status" value="1"/>
</dbReference>
<feature type="transmembrane region" description="Helical" evidence="8">
    <location>
        <begin position="279"/>
        <end position="299"/>
    </location>
</feature>
<evidence type="ECO:0000256" key="3">
    <source>
        <dbReference type="ARBA" id="ARBA00022692"/>
    </source>
</evidence>
<dbReference type="PANTHER" id="PTHR47797:SF3">
    <property type="entry name" value="CYTOCHROME B561 DOMAIN-CONTAINING PROTEIN"/>
    <property type="match status" value="1"/>
</dbReference>
<evidence type="ECO:0000313" key="11">
    <source>
        <dbReference type="EMBL" id="KAG0665593.1"/>
    </source>
</evidence>
<evidence type="ECO:0000256" key="4">
    <source>
        <dbReference type="ARBA" id="ARBA00022982"/>
    </source>
</evidence>
<feature type="transmembrane region" description="Helical" evidence="8">
    <location>
        <begin position="358"/>
        <end position="378"/>
    </location>
</feature>
<evidence type="ECO:0000256" key="6">
    <source>
        <dbReference type="ARBA" id="ARBA00023136"/>
    </source>
</evidence>
<dbReference type="CDD" id="cd08760">
    <property type="entry name" value="Cyt_b561_FRRS1_like"/>
    <property type="match status" value="1"/>
</dbReference>
<evidence type="ECO:0000256" key="9">
    <source>
        <dbReference type="SAM" id="SignalP"/>
    </source>
</evidence>
<comment type="subcellular location">
    <subcellularLocation>
        <location evidence="1">Membrane</location>
    </subcellularLocation>
</comment>
<evidence type="ECO:0000256" key="1">
    <source>
        <dbReference type="ARBA" id="ARBA00004370"/>
    </source>
</evidence>
<keyword evidence="9" id="KW-0732">Signal</keyword>
<evidence type="ECO:0000256" key="5">
    <source>
        <dbReference type="ARBA" id="ARBA00022989"/>
    </source>
</evidence>
<proteinExistence type="predicted"/>
<evidence type="ECO:0000313" key="12">
    <source>
        <dbReference type="Proteomes" id="UP000777482"/>
    </source>
</evidence>
<keyword evidence="2" id="KW-0813">Transport</keyword>
<feature type="signal peptide" evidence="9">
    <location>
        <begin position="1"/>
        <end position="22"/>
    </location>
</feature>
<comment type="caution">
    <text evidence="11">The sequence shown here is derived from an EMBL/GenBank/DDBJ whole genome shotgun (WGS) entry which is preliminary data.</text>
</comment>
<evidence type="ECO:0000256" key="2">
    <source>
        <dbReference type="ARBA" id="ARBA00022448"/>
    </source>
</evidence>
<name>A0A9P6W5Y4_RHOMI</name>
<dbReference type="Pfam" id="PF03188">
    <property type="entry name" value="Cytochrom_B561"/>
    <property type="match status" value="1"/>
</dbReference>
<feature type="transmembrane region" description="Helical" evidence="8">
    <location>
        <begin position="243"/>
        <end position="267"/>
    </location>
</feature>
<feature type="region of interest" description="Disordered" evidence="7">
    <location>
        <begin position="432"/>
        <end position="462"/>
    </location>
</feature>
<dbReference type="PROSITE" id="PS50939">
    <property type="entry name" value="CYTOCHROME_B561"/>
    <property type="match status" value="1"/>
</dbReference>
<feature type="transmembrane region" description="Helical" evidence="8">
    <location>
        <begin position="311"/>
        <end position="329"/>
    </location>
</feature>